<dbReference type="GO" id="GO:0008237">
    <property type="term" value="F:metallopeptidase activity"/>
    <property type="evidence" value="ECO:0007669"/>
    <property type="project" value="InterPro"/>
</dbReference>
<dbReference type="GO" id="GO:0009277">
    <property type="term" value="C:fungal-type cell wall"/>
    <property type="evidence" value="ECO:0007669"/>
    <property type="project" value="TreeGrafter"/>
</dbReference>
<dbReference type="GO" id="GO:0008270">
    <property type="term" value="F:zinc ion binding"/>
    <property type="evidence" value="ECO:0007669"/>
    <property type="project" value="TreeGrafter"/>
</dbReference>
<dbReference type="OMA" id="CNATQRR"/>
<dbReference type="GO" id="GO:0005178">
    <property type="term" value="F:integrin binding"/>
    <property type="evidence" value="ECO:0007669"/>
    <property type="project" value="TreeGrafter"/>
</dbReference>
<dbReference type="SUPFAM" id="SSF55486">
    <property type="entry name" value="Metalloproteases ('zincins'), catalytic domain"/>
    <property type="match status" value="1"/>
</dbReference>
<dbReference type="Proteomes" id="UP000193685">
    <property type="component" value="Unassembled WGS sequence"/>
</dbReference>
<evidence type="ECO:0000313" key="3">
    <source>
        <dbReference type="EMBL" id="ORY78519.1"/>
    </source>
</evidence>
<organism evidence="3 4">
    <name type="scientific">Protomyces lactucae-debilis</name>
    <dbReference type="NCBI Taxonomy" id="2754530"/>
    <lineage>
        <taxon>Eukaryota</taxon>
        <taxon>Fungi</taxon>
        <taxon>Dikarya</taxon>
        <taxon>Ascomycota</taxon>
        <taxon>Taphrinomycotina</taxon>
        <taxon>Taphrinomycetes</taxon>
        <taxon>Taphrinales</taxon>
        <taxon>Protomycetaceae</taxon>
        <taxon>Protomyces</taxon>
    </lineage>
</organism>
<dbReference type="Gene3D" id="3.40.390.10">
    <property type="entry name" value="Collagenase (Catalytic Domain)"/>
    <property type="match status" value="1"/>
</dbReference>
<proteinExistence type="predicted"/>
<dbReference type="PANTHER" id="PTHR39399:SF1">
    <property type="entry name" value="PROTEIN ZPS1"/>
    <property type="match status" value="1"/>
</dbReference>
<dbReference type="RefSeq" id="XP_040723400.1">
    <property type="nucleotide sequence ID" value="XM_040865887.1"/>
</dbReference>
<dbReference type="InterPro" id="IPR039124">
    <property type="entry name" value="PRA1-like"/>
</dbReference>
<dbReference type="InterPro" id="IPR029482">
    <property type="entry name" value="HRXXH"/>
</dbReference>
<protein>
    <submittedName>
        <fullName evidence="3">Putative peptidase family-domain-containing protein</fullName>
    </submittedName>
</protein>
<dbReference type="InterPro" id="IPR024079">
    <property type="entry name" value="MetalloPept_cat_dom_sf"/>
</dbReference>
<dbReference type="OrthoDB" id="4689212at2759"/>
<keyword evidence="4" id="KW-1185">Reference proteome</keyword>
<dbReference type="EMBL" id="MCFI01000017">
    <property type="protein sequence ID" value="ORY78519.1"/>
    <property type="molecule type" value="Genomic_DNA"/>
</dbReference>
<accession>A0A1Y2F3S1</accession>
<dbReference type="GO" id="GO:0009986">
    <property type="term" value="C:cell surface"/>
    <property type="evidence" value="ECO:0007669"/>
    <property type="project" value="TreeGrafter"/>
</dbReference>
<gene>
    <name evidence="3" type="ORF">BCR37DRAFT_105547</name>
</gene>
<evidence type="ECO:0000313" key="4">
    <source>
        <dbReference type="Proteomes" id="UP000193685"/>
    </source>
</evidence>
<dbReference type="GO" id="GO:0005576">
    <property type="term" value="C:extracellular region"/>
    <property type="evidence" value="ECO:0007669"/>
    <property type="project" value="TreeGrafter"/>
</dbReference>
<feature type="region of interest" description="Disordered" evidence="1">
    <location>
        <begin position="258"/>
        <end position="287"/>
    </location>
</feature>
<dbReference type="GeneID" id="63782486"/>
<reference evidence="3 4" key="1">
    <citation type="submission" date="2016-07" db="EMBL/GenBank/DDBJ databases">
        <title>Pervasive Adenine N6-methylation of Active Genes in Fungi.</title>
        <authorList>
            <consortium name="DOE Joint Genome Institute"/>
            <person name="Mondo S.J."/>
            <person name="Dannebaum R.O."/>
            <person name="Kuo R.C."/>
            <person name="Labutti K."/>
            <person name="Haridas S."/>
            <person name="Kuo A."/>
            <person name="Salamov A."/>
            <person name="Ahrendt S.R."/>
            <person name="Lipzen A."/>
            <person name="Sullivan W."/>
            <person name="Andreopoulos W.B."/>
            <person name="Clum A."/>
            <person name="Lindquist E."/>
            <person name="Daum C."/>
            <person name="Ramamoorthy G.K."/>
            <person name="Gryganskyi A."/>
            <person name="Culley D."/>
            <person name="Magnuson J.K."/>
            <person name="James T.Y."/>
            <person name="O'Malley M.A."/>
            <person name="Stajich J.E."/>
            <person name="Spatafora J.W."/>
            <person name="Visel A."/>
            <person name="Grigoriev I.V."/>
        </authorList>
    </citation>
    <scope>NUCLEOTIDE SEQUENCE [LARGE SCALE GENOMIC DNA]</scope>
    <source>
        <strain evidence="3 4">12-1054</strain>
    </source>
</reference>
<dbReference type="Pfam" id="PF13933">
    <property type="entry name" value="HRXXH"/>
    <property type="match status" value="1"/>
</dbReference>
<dbReference type="AlphaFoldDB" id="A0A1Y2F3S1"/>
<sequence length="287" mass="31010">MRLPLVFIATVSAADVITYTGGRDAWSWTMNVPTTIPIHNSCNASESNLIQKGFSDVRTLAQVAIDHIHAHGTNSSLVRRLFGSGNLAEAVGWYQGILYANKAGTLFRCDDIDGNCKQPEWYGHWRGSNATLETVICPLTYTGRKPLEHVCMGSDALRNVSASAFTGTDFLHRMFHLPKLNGNDLVSHFADSYDDCVTLAQTKPEEAVRNTHTLQWFSVEAFAFELVVPGVGCSGFQDSISLTDASNVTAQAAAAASGKPNNGCTAHEDHWHCPAGVTEPTSPPGKT</sequence>
<dbReference type="STRING" id="56484.A0A1Y2F3S1"/>
<evidence type="ECO:0000259" key="2">
    <source>
        <dbReference type="Pfam" id="PF13933"/>
    </source>
</evidence>
<dbReference type="PANTHER" id="PTHR39399">
    <property type="entry name" value="PROTEIN ZPS1"/>
    <property type="match status" value="1"/>
</dbReference>
<feature type="domain" description="Putative peptidase" evidence="2">
    <location>
        <begin position="23"/>
        <end position="235"/>
    </location>
</feature>
<comment type="caution">
    <text evidence="3">The sequence shown here is derived from an EMBL/GenBank/DDBJ whole genome shotgun (WGS) entry which is preliminary data.</text>
</comment>
<name>A0A1Y2F3S1_PROLT</name>
<evidence type="ECO:0000256" key="1">
    <source>
        <dbReference type="SAM" id="MobiDB-lite"/>
    </source>
</evidence>